<reference evidence="1 2" key="1">
    <citation type="journal article" date="2005" name="Int. J. Syst. Evol. Microbiol.">
        <title>Bacillus litoralis sp. nov., isolated from a tidal flat of the Yellow Sea in Korea.</title>
        <authorList>
            <person name="Yoon J.H."/>
            <person name="Oh T.K."/>
        </authorList>
    </citation>
    <scope>NUCLEOTIDE SEQUENCE [LARGE SCALE GENOMIC DNA]</scope>
    <source>
        <strain evidence="1 2">SW-211</strain>
    </source>
</reference>
<dbReference type="Proteomes" id="UP000321363">
    <property type="component" value="Unassembled WGS sequence"/>
</dbReference>
<evidence type="ECO:0000313" key="1">
    <source>
        <dbReference type="EMBL" id="TXC92642.1"/>
    </source>
</evidence>
<sequence length="326" mass="37836">MFDDILTVLSVLGSIKFEKFRDVCDTLLKHYFNDDEQQRLLYNYYDIMRDLEALGHCEVDYENRIIYICPPSFALLPRRGLPRIVLAGGRSELMLKRITKLVNKNYDKVRIIFSDQLSAKNPLFPKTICIEAKSTQILKQVTERIGIEGDLKTPASWNLSITAPSVNDIYESLVYSEQFEPNWKKEVFCHENLYFRQFVCTDEIKLVKYKNPISQQQYTWIWNGNAAAKIDRGWGRYVILSRYKTDILLFDQIKQRFAIPSTIPLPKDLARAVSLCTGSLPRKKELHKQLGYLPRNTNITVYEGVNNLIALEISRKLGLNLLEANL</sequence>
<protein>
    <submittedName>
        <fullName evidence="1">Uncharacterized protein</fullName>
    </submittedName>
</protein>
<dbReference type="AlphaFoldDB" id="A0A5C6W9Y5"/>
<comment type="caution">
    <text evidence="1">The sequence shown here is derived from an EMBL/GenBank/DDBJ whole genome shotgun (WGS) entry which is preliminary data.</text>
</comment>
<dbReference type="OrthoDB" id="2782669at2"/>
<dbReference type="RefSeq" id="WP_146945502.1">
    <property type="nucleotide sequence ID" value="NZ_VOQF01000001.1"/>
</dbReference>
<dbReference type="EMBL" id="VOQF01000001">
    <property type="protein sequence ID" value="TXC92642.1"/>
    <property type="molecule type" value="Genomic_DNA"/>
</dbReference>
<evidence type="ECO:0000313" key="2">
    <source>
        <dbReference type="Proteomes" id="UP000321363"/>
    </source>
</evidence>
<organism evidence="1 2">
    <name type="scientific">Metabacillus litoralis</name>
    <dbReference type="NCBI Taxonomy" id="152268"/>
    <lineage>
        <taxon>Bacteria</taxon>
        <taxon>Bacillati</taxon>
        <taxon>Bacillota</taxon>
        <taxon>Bacilli</taxon>
        <taxon>Bacillales</taxon>
        <taxon>Bacillaceae</taxon>
        <taxon>Metabacillus</taxon>
    </lineage>
</organism>
<proteinExistence type="predicted"/>
<name>A0A5C6W9Y5_9BACI</name>
<accession>A0A5C6W9Y5</accession>
<gene>
    <name evidence="1" type="ORF">FS935_00045</name>
</gene>
<keyword evidence="2" id="KW-1185">Reference proteome</keyword>